<accession>A0A2P8HMZ0</accession>
<name>A0A2P8HMZ0_CHINA</name>
<keyword evidence="2" id="KW-1185">Reference proteome</keyword>
<evidence type="ECO:0000313" key="2">
    <source>
        <dbReference type="Proteomes" id="UP000240971"/>
    </source>
</evidence>
<protein>
    <submittedName>
        <fullName evidence="1">Uncharacterized protein</fullName>
    </submittedName>
</protein>
<organism evidence="1 2">
    <name type="scientific">Chitinophaga niastensis</name>
    <dbReference type="NCBI Taxonomy" id="536980"/>
    <lineage>
        <taxon>Bacteria</taxon>
        <taxon>Pseudomonadati</taxon>
        <taxon>Bacteroidota</taxon>
        <taxon>Chitinophagia</taxon>
        <taxon>Chitinophagales</taxon>
        <taxon>Chitinophagaceae</taxon>
        <taxon>Chitinophaga</taxon>
    </lineage>
</organism>
<gene>
    <name evidence="1" type="ORF">CLV51_102414</name>
</gene>
<dbReference type="AlphaFoldDB" id="A0A2P8HMZ0"/>
<comment type="caution">
    <text evidence="1">The sequence shown here is derived from an EMBL/GenBank/DDBJ whole genome shotgun (WGS) entry which is preliminary data.</text>
</comment>
<evidence type="ECO:0000313" key="1">
    <source>
        <dbReference type="EMBL" id="PSL47557.1"/>
    </source>
</evidence>
<sequence>MSSFFNRFLIPFDMAKGSLYLRKAFKEMQKETSPQSPRGIHC</sequence>
<dbReference type="Proteomes" id="UP000240971">
    <property type="component" value="Unassembled WGS sequence"/>
</dbReference>
<proteinExistence type="predicted"/>
<dbReference type="EMBL" id="PYAW01000002">
    <property type="protein sequence ID" value="PSL47557.1"/>
    <property type="molecule type" value="Genomic_DNA"/>
</dbReference>
<reference evidence="1 2" key="1">
    <citation type="submission" date="2018-03" db="EMBL/GenBank/DDBJ databases">
        <title>Genomic Encyclopedia of Archaeal and Bacterial Type Strains, Phase II (KMG-II): from individual species to whole genera.</title>
        <authorList>
            <person name="Goeker M."/>
        </authorList>
    </citation>
    <scope>NUCLEOTIDE SEQUENCE [LARGE SCALE GENOMIC DNA]</scope>
    <source>
        <strain evidence="1 2">DSM 24859</strain>
    </source>
</reference>